<dbReference type="InterPro" id="IPR018247">
    <property type="entry name" value="EF_Hand_1_Ca_BS"/>
</dbReference>
<organism evidence="3 4">
    <name type="scientific">Candidatus Obscuribacter phosphatis</name>
    <dbReference type="NCBI Taxonomy" id="1906157"/>
    <lineage>
        <taxon>Bacteria</taxon>
        <taxon>Bacillati</taxon>
        <taxon>Candidatus Melainabacteria</taxon>
        <taxon>Candidatus Obscuribacterales</taxon>
        <taxon>Candidatus Obscuribacteraceae</taxon>
        <taxon>Candidatus Obscuribacter</taxon>
    </lineage>
</organism>
<dbReference type="Pfam" id="PF00648">
    <property type="entry name" value="Peptidase_C2"/>
    <property type="match status" value="1"/>
</dbReference>
<dbReference type="Proteomes" id="UP000664277">
    <property type="component" value="Unassembled WGS sequence"/>
</dbReference>
<protein>
    <recommendedName>
        <fullName evidence="2">Calpain catalytic domain-containing protein</fullName>
    </recommendedName>
</protein>
<reference evidence="3" key="1">
    <citation type="submission" date="2021-02" db="EMBL/GenBank/DDBJ databases">
        <title>Genome-Resolved Metagenomics of a Microbial Community Performing Photosynthetic Biological Nutrient Removal.</title>
        <authorList>
            <person name="Mcdaniel E.A."/>
        </authorList>
    </citation>
    <scope>NUCLEOTIDE SEQUENCE</scope>
    <source>
        <strain evidence="3">UWPOB_OBS1</strain>
    </source>
</reference>
<name>A0A8J7P8E3_9BACT</name>
<dbReference type="AlphaFoldDB" id="A0A8J7P8E3"/>
<evidence type="ECO:0000259" key="2">
    <source>
        <dbReference type="Pfam" id="PF00648"/>
    </source>
</evidence>
<feature type="chain" id="PRO_5035215506" description="Calpain catalytic domain-containing protein" evidence="1">
    <location>
        <begin position="25"/>
        <end position="361"/>
    </location>
</feature>
<evidence type="ECO:0000256" key="1">
    <source>
        <dbReference type="SAM" id="SignalP"/>
    </source>
</evidence>
<feature type="signal peptide" evidence="1">
    <location>
        <begin position="1"/>
        <end position="24"/>
    </location>
</feature>
<dbReference type="SUPFAM" id="SSF54001">
    <property type="entry name" value="Cysteine proteinases"/>
    <property type="match status" value="1"/>
</dbReference>
<evidence type="ECO:0000313" key="3">
    <source>
        <dbReference type="EMBL" id="MBN8660466.1"/>
    </source>
</evidence>
<keyword evidence="1" id="KW-0732">Signal</keyword>
<dbReference type="GO" id="GO:0006508">
    <property type="term" value="P:proteolysis"/>
    <property type="evidence" value="ECO:0007669"/>
    <property type="project" value="InterPro"/>
</dbReference>
<proteinExistence type="predicted"/>
<dbReference type="PROSITE" id="PS00018">
    <property type="entry name" value="EF_HAND_1"/>
    <property type="match status" value="1"/>
</dbReference>
<dbReference type="InterPro" id="IPR001300">
    <property type="entry name" value="Peptidase_C2_calpain_cat"/>
</dbReference>
<dbReference type="InterPro" id="IPR038765">
    <property type="entry name" value="Papain-like_cys_pep_sf"/>
</dbReference>
<dbReference type="EMBL" id="JAFLCK010000010">
    <property type="protein sequence ID" value="MBN8660466.1"/>
    <property type="molecule type" value="Genomic_DNA"/>
</dbReference>
<gene>
    <name evidence="3" type="ORF">J0M35_08905</name>
</gene>
<sequence length="361" mass="39762">MKRRVFGCLAALLLSLGEFSPVYAGSEDFDSFKNALQSGFSKWDLNKNGSLEDSEIDYAIQDPSIKGACAVALSAIKVYRRSHSDLEPFSLNDLTATADVGEPTKQQKAIVAIYSRLLKRLANDPPVLFARGVPHIDGIKQGNTGDCYLLSTVAGLAYHDPQRLKSMIARNADGSYTVAFPQHEPIAVAPPTDCEIASYTDDAQDGYWLHVIEKAWGVYRDRNRSHAEAVDSVIHGGSGGAAIMFCTGNACVRYPTSSTSIEKIREQLIQALSDRRVVNTGTPSHCLTVLNYDPALDTITIWNPWGSSKYYKPANQVMKNGVFTMALSEFMQNFVSILVEKDRPATQEDYSKLKKSKKLHP</sequence>
<comment type="caution">
    <text evidence="3">The sequence shown here is derived from an EMBL/GenBank/DDBJ whole genome shotgun (WGS) entry which is preliminary data.</text>
</comment>
<accession>A0A8J7P8E3</accession>
<dbReference type="GO" id="GO:0004198">
    <property type="term" value="F:calcium-dependent cysteine-type endopeptidase activity"/>
    <property type="evidence" value="ECO:0007669"/>
    <property type="project" value="InterPro"/>
</dbReference>
<evidence type="ECO:0000313" key="4">
    <source>
        <dbReference type="Proteomes" id="UP000664277"/>
    </source>
</evidence>
<feature type="domain" description="Calpain catalytic" evidence="2">
    <location>
        <begin position="121"/>
        <end position="279"/>
    </location>
</feature>